<evidence type="ECO:0000256" key="3">
    <source>
        <dbReference type="ARBA" id="ARBA00023054"/>
    </source>
</evidence>
<evidence type="ECO:0000256" key="2">
    <source>
        <dbReference type="ARBA" id="ARBA00023015"/>
    </source>
</evidence>
<evidence type="ECO:0000256" key="1">
    <source>
        <dbReference type="ARBA" id="ARBA00004049"/>
    </source>
</evidence>
<evidence type="ECO:0000259" key="8">
    <source>
        <dbReference type="PROSITE" id="PS51519"/>
    </source>
</evidence>
<dbReference type="InterPro" id="IPR003035">
    <property type="entry name" value="RWP-RK_dom"/>
</dbReference>
<dbReference type="AlphaFoldDB" id="A0A822Z8C2"/>
<evidence type="ECO:0000256" key="4">
    <source>
        <dbReference type="ARBA" id="ARBA00023125"/>
    </source>
</evidence>
<accession>A0A822Z8C2</accession>
<reference evidence="9 10" key="1">
    <citation type="journal article" date="2020" name="Mol. Biol. Evol.">
        <title>Distinct Expression and Methylation Patterns for Genes with Different Fates following a Single Whole-Genome Duplication in Flowering Plants.</title>
        <authorList>
            <person name="Shi T."/>
            <person name="Rahmani R.S."/>
            <person name="Gugger P.F."/>
            <person name="Wang M."/>
            <person name="Li H."/>
            <person name="Zhang Y."/>
            <person name="Li Z."/>
            <person name="Wang Q."/>
            <person name="Van de Peer Y."/>
            <person name="Marchal K."/>
            <person name="Chen J."/>
        </authorList>
    </citation>
    <scope>NUCLEOTIDE SEQUENCE [LARGE SCALE GENOMIC DNA]</scope>
    <source>
        <tissue evidence="9">Leaf</tissue>
    </source>
</reference>
<keyword evidence="4" id="KW-0238">DNA-binding</keyword>
<feature type="region of interest" description="Disordered" evidence="7">
    <location>
        <begin position="245"/>
        <end position="267"/>
    </location>
</feature>
<gene>
    <name evidence="9" type="ORF">HUJ06_014244</name>
</gene>
<keyword evidence="2" id="KW-0805">Transcription regulation</keyword>
<dbReference type="Proteomes" id="UP000607653">
    <property type="component" value="Unassembled WGS sequence"/>
</dbReference>
<evidence type="ECO:0000256" key="5">
    <source>
        <dbReference type="ARBA" id="ARBA00023163"/>
    </source>
</evidence>
<organism evidence="9 10">
    <name type="scientific">Nelumbo nucifera</name>
    <name type="common">Sacred lotus</name>
    <dbReference type="NCBI Taxonomy" id="4432"/>
    <lineage>
        <taxon>Eukaryota</taxon>
        <taxon>Viridiplantae</taxon>
        <taxon>Streptophyta</taxon>
        <taxon>Embryophyta</taxon>
        <taxon>Tracheophyta</taxon>
        <taxon>Spermatophyta</taxon>
        <taxon>Magnoliopsida</taxon>
        <taxon>Proteales</taxon>
        <taxon>Nelumbonaceae</taxon>
        <taxon>Nelumbo</taxon>
    </lineage>
</organism>
<comment type="caution">
    <text evidence="9">The sequence shown here is derived from an EMBL/GenBank/DDBJ whole genome shotgun (WGS) entry which is preliminary data.</text>
</comment>
<dbReference type="PANTHER" id="PTHR46373">
    <property type="entry name" value="PROTEIN RKD4"/>
    <property type="match status" value="1"/>
</dbReference>
<dbReference type="Pfam" id="PF02042">
    <property type="entry name" value="RWP-RK"/>
    <property type="match status" value="1"/>
</dbReference>
<dbReference type="PROSITE" id="PS51519">
    <property type="entry name" value="RWP_RK"/>
    <property type="match status" value="1"/>
</dbReference>
<dbReference type="EMBL" id="DUZY01000005">
    <property type="protein sequence ID" value="DAD39921.1"/>
    <property type="molecule type" value="Genomic_DNA"/>
</dbReference>
<keyword evidence="3" id="KW-0175">Coiled coil</keyword>
<comment type="function">
    <text evidence="1">Putative transcription factor.</text>
</comment>
<evidence type="ECO:0000256" key="7">
    <source>
        <dbReference type="SAM" id="MobiDB-lite"/>
    </source>
</evidence>
<keyword evidence="6" id="KW-0539">Nucleus</keyword>
<evidence type="ECO:0000313" key="9">
    <source>
        <dbReference type="EMBL" id="DAD39921.1"/>
    </source>
</evidence>
<keyword evidence="5" id="KW-0804">Transcription</keyword>
<evidence type="ECO:0000313" key="10">
    <source>
        <dbReference type="Proteomes" id="UP000607653"/>
    </source>
</evidence>
<dbReference type="GO" id="GO:0003700">
    <property type="term" value="F:DNA-binding transcription factor activity"/>
    <property type="evidence" value="ECO:0007669"/>
    <property type="project" value="InterPro"/>
</dbReference>
<dbReference type="PANTHER" id="PTHR46373:SF5">
    <property type="entry name" value="RWP-RK DOMAIN PROTEIN"/>
    <property type="match status" value="1"/>
</dbReference>
<feature type="domain" description="RWP-RK" evidence="8">
    <location>
        <begin position="255"/>
        <end position="344"/>
    </location>
</feature>
<sequence length="365" mass="41125">MSMEEIKSLVPFEGQVQCPSPEDDLLWLLDYFSSNPDIDQLLQLQQVEPNSVSIAESTNESAGPLDPLDGELVWGNPDYPGIAGDNSDLLVDPMDFNLEPIKPEDKLSEFLGTGYENTIPVSIRPQPWVPLSCSCCQVIRDIRHTNGTEATRLEIHGRVGVICHAILEIQDGVAPNTQYHMTDFSKQTMESVKQFLMQYCKERREAGFVMLQDPLSDFYDALSAGQNWDEEASLDELTQPCQNESEVSEMINSNAESSGTRPTRSSLALQRERTGKLQLRDLTGYFHLPIEVAAKELSICPTVLKKICRKNGMLRWPHRKIRSMDRKISSLQQQLAGKNGEDSHARSELEKLRQERARIYASAVK</sequence>
<dbReference type="GO" id="GO:0003677">
    <property type="term" value="F:DNA binding"/>
    <property type="evidence" value="ECO:0007669"/>
    <property type="project" value="UniProtKB-KW"/>
</dbReference>
<evidence type="ECO:0000256" key="6">
    <source>
        <dbReference type="ARBA" id="ARBA00023242"/>
    </source>
</evidence>
<protein>
    <recommendedName>
        <fullName evidence="8">RWP-RK domain-containing protein</fullName>
    </recommendedName>
</protein>
<dbReference type="InterPro" id="IPR044607">
    <property type="entry name" value="RKD-like"/>
</dbReference>
<proteinExistence type="predicted"/>
<name>A0A822Z8C2_NELNU</name>
<keyword evidence="10" id="KW-1185">Reference proteome</keyword>